<evidence type="ECO:0000313" key="2">
    <source>
        <dbReference type="EMBL" id="TSJ77064.1"/>
    </source>
</evidence>
<dbReference type="InterPro" id="IPR036188">
    <property type="entry name" value="FAD/NAD-bd_sf"/>
</dbReference>
<dbReference type="PANTHER" id="PTHR13847:SF201">
    <property type="entry name" value="PUTATIBE OXIDOREDUCTASE"/>
    <property type="match status" value="1"/>
</dbReference>
<evidence type="ECO:0000313" key="3">
    <source>
        <dbReference type="Proteomes" id="UP000315648"/>
    </source>
</evidence>
<dbReference type="OrthoDB" id="571248at2"/>
<dbReference type="Gene3D" id="3.30.9.10">
    <property type="entry name" value="D-Amino Acid Oxidase, subunit A, domain 2"/>
    <property type="match status" value="1"/>
</dbReference>
<name>A0A556QK89_9BACT</name>
<dbReference type="InterPro" id="IPR006076">
    <property type="entry name" value="FAD-dep_OxRdtase"/>
</dbReference>
<sequence length="401" mass="44605">MDLTSGCPFWPIKNGLIANYPPLEADVSCEVVVIGGGITGALVAYHLAEAGVDVVVLDKRDMGTGSTSGSTGLLQYEIDTPLHKLIGMVGEDHAVRSYLLCRDSLKKIKRLTKRIGDSCGFEKKESLYLASTPRDVAGLRKEFEAREKHGLDVAWWDWEKIAAESSLNHEAAIWSKDAAQIDVYRFTQFLLLAAQKKGARLYDRTRVTSRVMKPRGVELLTERGARVRAKKQVMATGYEAQEYLPEKVTEMASTYALVSEPLSEMKGWPGGRLIWETARPYFYLRTTVDGRAIIGGYDEPFRNPKARDALLPAKTAALVRRFRQLFPKITSFESAYAWTGTFGGTKDGLPYIGGHAARPHTYFALGYGGNGITYSVIAAEIIRDLYLGKENRDAEIFRFGR</sequence>
<dbReference type="SUPFAM" id="SSF51905">
    <property type="entry name" value="FAD/NAD(P)-binding domain"/>
    <property type="match status" value="1"/>
</dbReference>
<dbReference type="Pfam" id="PF01266">
    <property type="entry name" value="DAO"/>
    <property type="match status" value="1"/>
</dbReference>
<comment type="caution">
    <text evidence="2">The sequence shown here is derived from an EMBL/GenBank/DDBJ whole genome shotgun (WGS) entry which is preliminary data.</text>
</comment>
<proteinExistence type="predicted"/>
<gene>
    <name evidence="2" type="ORF">FPL22_13250</name>
</gene>
<dbReference type="Proteomes" id="UP000315648">
    <property type="component" value="Unassembled WGS sequence"/>
</dbReference>
<dbReference type="Gene3D" id="3.50.50.60">
    <property type="entry name" value="FAD/NAD(P)-binding domain"/>
    <property type="match status" value="1"/>
</dbReference>
<dbReference type="PANTHER" id="PTHR13847">
    <property type="entry name" value="SARCOSINE DEHYDROGENASE-RELATED"/>
    <property type="match status" value="1"/>
</dbReference>
<dbReference type="AlphaFoldDB" id="A0A556QK89"/>
<reference evidence="2 3" key="1">
    <citation type="submission" date="2019-07" db="EMBL/GenBank/DDBJ databases">
        <title>Description of 53C-WASEF.</title>
        <authorList>
            <person name="Pitt A."/>
            <person name="Hahn M.W."/>
        </authorList>
    </citation>
    <scope>NUCLEOTIDE SEQUENCE [LARGE SCALE GENOMIC DNA]</scope>
    <source>
        <strain evidence="2 3">53C-WASEF</strain>
    </source>
</reference>
<keyword evidence="3" id="KW-1185">Reference proteome</keyword>
<dbReference type="GO" id="GO:0005737">
    <property type="term" value="C:cytoplasm"/>
    <property type="evidence" value="ECO:0007669"/>
    <property type="project" value="TreeGrafter"/>
</dbReference>
<feature type="domain" description="FAD dependent oxidoreductase" evidence="1">
    <location>
        <begin position="31"/>
        <end position="385"/>
    </location>
</feature>
<protein>
    <submittedName>
        <fullName evidence="2">FAD-binding oxidoreductase</fullName>
    </submittedName>
</protein>
<organism evidence="2 3">
    <name type="scientific">Rariglobus hedericola</name>
    <dbReference type="NCBI Taxonomy" id="2597822"/>
    <lineage>
        <taxon>Bacteria</taxon>
        <taxon>Pseudomonadati</taxon>
        <taxon>Verrucomicrobiota</taxon>
        <taxon>Opitutia</taxon>
        <taxon>Opitutales</taxon>
        <taxon>Opitutaceae</taxon>
        <taxon>Rariglobus</taxon>
    </lineage>
</organism>
<dbReference type="RefSeq" id="WP_144230885.1">
    <property type="nucleotide sequence ID" value="NZ_CBCRVV010000039.1"/>
</dbReference>
<dbReference type="EMBL" id="VMBG01000002">
    <property type="protein sequence ID" value="TSJ77064.1"/>
    <property type="molecule type" value="Genomic_DNA"/>
</dbReference>
<accession>A0A556QK89</accession>
<evidence type="ECO:0000259" key="1">
    <source>
        <dbReference type="Pfam" id="PF01266"/>
    </source>
</evidence>